<keyword evidence="2" id="KW-1185">Reference proteome</keyword>
<proteinExistence type="predicted"/>
<reference evidence="1 2" key="1">
    <citation type="journal article" date="2013" name="PLoS Genet.">
        <title>The genome and development-dependent transcriptomes of Pyronema confluens: a window into fungal evolution.</title>
        <authorList>
            <person name="Traeger S."/>
            <person name="Altegoer F."/>
            <person name="Freitag M."/>
            <person name="Gabaldon T."/>
            <person name="Kempken F."/>
            <person name="Kumar A."/>
            <person name="Marcet-Houben M."/>
            <person name="Poggeler S."/>
            <person name="Stajich J.E."/>
            <person name="Nowrousian M."/>
        </authorList>
    </citation>
    <scope>NUCLEOTIDE SEQUENCE [LARGE SCALE GENOMIC DNA]</scope>
    <source>
        <strain evidence="2">CBS 100304</strain>
        <tissue evidence="1">Vegetative mycelium</tissue>
    </source>
</reference>
<dbReference type="Proteomes" id="UP000018144">
    <property type="component" value="Unassembled WGS sequence"/>
</dbReference>
<sequence>MESKQSMADSNRSRTYNITRFDSGVRESNCLEVLLRGAISRRAENY</sequence>
<protein>
    <submittedName>
        <fullName evidence="1">Uncharacterized protein</fullName>
    </submittedName>
</protein>
<name>U4LT47_PYROM</name>
<dbReference type="EMBL" id="HF935442">
    <property type="protein sequence ID" value="CCX30576.1"/>
    <property type="molecule type" value="Genomic_DNA"/>
</dbReference>
<gene>
    <name evidence="1" type="ORF">PCON_08775</name>
</gene>
<organism evidence="1 2">
    <name type="scientific">Pyronema omphalodes (strain CBS 100304)</name>
    <name type="common">Pyronema confluens</name>
    <dbReference type="NCBI Taxonomy" id="1076935"/>
    <lineage>
        <taxon>Eukaryota</taxon>
        <taxon>Fungi</taxon>
        <taxon>Dikarya</taxon>
        <taxon>Ascomycota</taxon>
        <taxon>Pezizomycotina</taxon>
        <taxon>Pezizomycetes</taxon>
        <taxon>Pezizales</taxon>
        <taxon>Pyronemataceae</taxon>
        <taxon>Pyronema</taxon>
    </lineage>
</organism>
<evidence type="ECO:0000313" key="2">
    <source>
        <dbReference type="Proteomes" id="UP000018144"/>
    </source>
</evidence>
<dbReference type="AlphaFoldDB" id="U4LT47"/>
<evidence type="ECO:0000313" key="1">
    <source>
        <dbReference type="EMBL" id="CCX30576.1"/>
    </source>
</evidence>
<accession>U4LT47</accession>